<dbReference type="GO" id="GO:0005351">
    <property type="term" value="F:carbohydrate:proton symporter activity"/>
    <property type="evidence" value="ECO:0007669"/>
    <property type="project" value="TreeGrafter"/>
</dbReference>
<name>A0A0N0RXZ2_9EURO</name>
<accession>A0A0N0RXZ2</accession>
<feature type="transmembrane region" description="Helical" evidence="8">
    <location>
        <begin position="394"/>
        <end position="413"/>
    </location>
</feature>
<keyword evidence="11" id="KW-1185">Reference proteome</keyword>
<dbReference type="Proteomes" id="UP000037696">
    <property type="component" value="Unassembled WGS sequence"/>
</dbReference>
<comment type="similarity">
    <text evidence="2 7">Belongs to the major facilitator superfamily. Sugar transporter (TC 2.A.1.1) family.</text>
</comment>
<dbReference type="InterPro" id="IPR036259">
    <property type="entry name" value="MFS_trans_sf"/>
</dbReference>
<dbReference type="FunFam" id="1.20.1250.20:FF:000078">
    <property type="entry name" value="MFS maltose transporter, putative"/>
    <property type="match status" value="1"/>
</dbReference>
<keyword evidence="6 8" id="KW-0472">Membrane</keyword>
<dbReference type="InterPro" id="IPR050360">
    <property type="entry name" value="MFS_Sugar_Transporters"/>
</dbReference>
<evidence type="ECO:0000313" key="10">
    <source>
        <dbReference type="EMBL" id="KOS38945.1"/>
    </source>
</evidence>
<evidence type="ECO:0000256" key="1">
    <source>
        <dbReference type="ARBA" id="ARBA00004141"/>
    </source>
</evidence>
<feature type="domain" description="Major facilitator superfamily (MFS) profile" evidence="9">
    <location>
        <begin position="47"/>
        <end position="487"/>
    </location>
</feature>
<dbReference type="NCBIfam" id="TIGR00879">
    <property type="entry name" value="SP"/>
    <property type="match status" value="1"/>
</dbReference>
<dbReference type="AlphaFoldDB" id="A0A0N0RXZ2"/>
<evidence type="ECO:0000256" key="7">
    <source>
        <dbReference type="RuleBase" id="RU003346"/>
    </source>
</evidence>
<gene>
    <name evidence="10" type="ORF">ACN38_g10231</name>
</gene>
<feature type="transmembrane region" description="Helical" evidence="8">
    <location>
        <begin position="182"/>
        <end position="202"/>
    </location>
</feature>
<feature type="transmembrane region" description="Helical" evidence="8">
    <location>
        <begin position="214"/>
        <end position="235"/>
    </location>
</feature>
<dbReference type="PANTHER" id="PTHR48022:SF77">
    <property type="entry name" value="MAJOR FACILITATOR SUPERFAMILY (MFS) PROFILE DOMAIN-CONTAINING PROTEIN"/>
    <property type="match status" value="1"/>
</dbReference>
<feature type="transmembrane region" description="Helical" evidence="8">
    <location>
        <begin position="335"/>
        <end position="356"/>
    </location>
</feature>
<comment type="subcellular location">
    <subcellularLocation>
        <location evidence="1">Membrane</location>
        <topology evidence="1">Multi-pass membrane protein</topology>
    </subcellularLocation>
</comment>
<dbReference type="OrthoDB" id="6612291at2759"/>
<feature type="transmembrane region" description="Helical" evidence="8">
    <location>
        <begin position="363"/>
        <end position="382"/>
    </location>
</feature>
<evidence type="ECO:0000256" key="2">
    <source>
        <dbReference type="ARBA" id="ARBA00010992"/>
    </source>
</evidence>
<evidence type="ECO:0000256" key="8">
    <source>
        <dbReference type="SAM" id="Phobius"/>
    </source>
</evidence>
<evidence type="ECO:0000313" key="11">
    <source>
        <dbReference type="Proteomes" id="UP000037696"/>
    </source>
</evidence>
<feature type="transmembrane region" description="Helical" evidence="8">
    <location>
        <begin position="433"/>
        <end position="453"/>
    </location>
</feature>
<dbReference type="SUPFAM" id="SSF103473">
    <property type="entry name" value="MFS general substrate transporter"/>
    <property type="match status" value="1"/>
</dbReference>
<dbReference type="InterPro" id="IPR020846">
    <property type="entry name" value="MFS_dom"/>
</dbReference>
<dbReference type="EMBL" id="LHQQ01000227">
    <property type="protein sequence ID" value="KOS38945.1"/>
    <property type="molecule type" value="Genomic_DNA"/>
</dbReference>
<dbReference type="PROSITE" id="PS50850">
    <property type="entry name" value="MFS"/>
    <property type="match status" value="1"/>
</dbReference>
<feature type="transmembrane region" description="Helical" evidence="8">
    <location>
        <begin position="154"/>
        <end position="170"/>
    </location>
</feature>
<dbReference type="Gene3D" id="1.20.1250.20">
    <property type="entry name" value="MFS general substrate transporter like domains"/>
    <property type="match status" value="1"/>
</dbReference>
<feature type="transmembrane region" description="Helical" evidence="8">
    <location>
        <begin position="465"/>
        <end position="483"/>
    </location>
</feature>
<keyword evidence="5 8" id="KW-1133">Transmembrane helix</keyword>
<dbReference type="InterPro" id="IPR003663">
    <property type="entry name" value="Sugar/inositol_transpt"/>
</dbReference>
<evidence type="ECO:0000256" key="5">
    <source>
        <dbReference type="ARBA" id="ARBA00022989"/>
    </source>
</evidence>
<evidence type="ECO:0000256" key="4">
    <source>
        <dbReference type="ARBA" id="ARBA00022692"/>
    </source>
</evidence>
<protein>
    <recommendedName>
        <fullName evidence="9">Major facilitator superfamily (MFS) profile domain-containing protein</fullName>
    </recommendedName>
</protein>
<dbReference type="STRING" id="229535.A0A0N0RXZ2"/>
<comment type="caution">
    <text evidence="10">The sequence shown here is derived from an EMBL/GenBank/DDBJ whole genome shotgun (WGS) entry which is preliminary data.</text>
</comment>
<proteinExistence type="inferred from homology"/>
<keyword evidence="4 8" id="KW-0812">Transmembrane</keyword>
<sequence>MTNKNSRPLMRPCHVFLEVELGNKVIHVTMLGHYDVRKYFNKRLALSCSLIALSSFNYAFDNQGFAQTQAMDAFEKRFGVYDAKAKTWALDTQWKSYFNGLPYLTFACDVIIGSCISARFGRRWCMFVMSIYALATATITTTSQSSDQILAARILNYIYIGMELSVVPVFQSEIAPTQIRGFMVGTYQLTIVFGGMVIGWVCNGTSKIHDDRSWRIPLGLFFVIPTIIASLIWFIPESPRWLLIQGRMEEARINLQILRERAFTSDEIEDEFASIQKGLQIEPEQGHFKELFSKSNRKRTAIVVGLNFFQQATGQGFASQYGTLYVKSLQTVNSFNMNVINGFIGLVIVLLCLYLNDRVGRRPLLLIGAVIQATALLIMGGLGVHTPSYPQKSAIVAMLSLFTVGFNIGWAALTYVVTTEIPTLRLRDNSQRIASVANVLTFFAVSFSLPYLMDAGSANLQSKVGFIYGSLSITSIAFVYFCVPECQGRSFEEIDRLFRKKTPLREFHKNGNSVGGEAGITGFSDSKEVA</sequence>
<reference evidence="10 11" key="1">
    <citation type="submission" date="2015-08" db="EMBL/GenBank/DDBJ databases">
        <title>Genome sequencing of Penicillium nordicum.</title>
        <authorList>
            <person name="Nguyen H.D."/>
            <person name="Seifert K.A."/>
        </authorList>
    </citation>
    <scope>NUCLEOTIDE SEQUENCE [LARGE SCALE GENOMIC DNA]</scope>
    <source>
        <strain evidence="10 11">DAOMC 185683</strain>
    </source>
</reference>
<evidence type="ECO:0000256" key="3">
    <source>
        <dbReference type="ARBA" id="ARBA00022448"/>
    </source>
</evidence>
<keyword evidence="3 7" id="KW-0813">Transport</keyword>
<dbReference type="Pfam" id="PF00083">
    <property type="entry name" value="Sugar_tr"/>
    <property type="match status" value="1"/>
</dbReference>
<dbReference type="PANTHER" id="PTHR48022">
    <property type="entry name" value="PLASTIDIC GLUCOSE TRANSPORTER 4"/>
    <property type="match status" value="1"/>
</dbReference>
<dbReference type="GO" id="GO:0016020">
    <property type="term" value="C:membrane"/>
    <property type="evidence" value="ECO:0007669"/>
    <property type="project" value="UniProtKB-SubCell"/>
</dbReference>
<evidence type="ECO:0000259" key="9">
    <source>
        <dbReference type="PROSITE" id="PS50850"/>
    </source>
</evidence>
<evidence type="ECO:0000256" key="6">
    <source>
        <dbReference type="ARBA" id="ARBA00023136"/>
    </source>
</evidence>
<dbReference type="InterPro" id="IPR005828">
    <property type="entry name" value="MFS_sugar_transport-like"/>
</dbReference>
<organism evidence="10 11">
    <name type="scientific">Penicillium nordicum</name>
    <dbReference type="NCBI Taxonomy" id="229535"/>
    <lineage>
        <taxon>Eukaryota</taxon>
        <taxon>Fungi</taxon>
        <taxon>Dikarya</taxon>
        <taxon>Ascomycota</taxon>
        <taxon>Pezizomycotina</taxon>
        <taxon>Eurotiomycetes</taxon>
        <taxon>Eurotiomycetidae</taxon>
        <taxon>Eurotiales</taxon>
        <taxon>Aspergillaceae</taxon>
        <taxon>Penicillium</taxon>
    </lineage>
</organism>